<organism evidence="2 3">
    <name type="scientific">Bacillus thuringiensis serovar kumamotoensis</name>
    <dbReference type="NCBI Taxonomy" id="132267"/>
    <lineage>
        <taxon>Bacteria</taxon>
        <taxon>Bacillati</taxon>
        <taxon>Bacillota</taxon>
        <taxon>Bacilli</taxon>
        <taxon>Bacillales</taxon>
        <taxon>Bacillaceae</taxon>
        <taxon>Bacillus</taxon>
        <taxon>Bacillus cereus group</taxon>
    </lineage>
</organism>
<feature type="transmembrane region" description="Helical" evidence="1">
    <location>
        <begin position="35"/>
        <end position="56"/>
    </location>
</feature>
<dbReference type="AlphaFoldDB" id="A0A9X6JT34"/>
<reference evidence="2 3" key="1">
    <citation type="submission" date="2016-10" db="EMBL/GenBank/DDBJ databases">
        <title>Comparative genomics of Bacillus thuringiensis reveals a path to pathogens against multiple invertebrate hosts.</title>
        <authorList>
            <person name="Zheng J."/>
            <person name="Gao Q."/>
            <person name="Liu H."/>
            <person name="Peng D."/>
            <person name="Ruan L."/>
            <person name="Sun M."/>
        </authorList>
    </citation>
    <scope>NUCLEOTIDE SEQUENCE [LARGE SCALE GENOMIC DNA]</scope>
    <source>
        <strain evidence="2">BGSC 4W1</strain>
    </source>
</reference>
<gene>
    <name evidence="2" type="ORF">BK769_04920</name>
</gene>
<keyword evidence="1" id="KW-0812">Transmembrane</keyword>
<dbReference type="Proteomes" id="UP000195087">
    <property type="component" value="Unassembled WGS sequence"/>
</dbReference>
<keyword evidence="1" id="KW-1133">Transmembrane helix</keyword>
<name>A0A9X6JT34_BACUK</name>
<protein>
    <submittedName>
        <fullName evidence="2">Uncharacterized protein</fullName>
    </submittedName>
</protein>
<comment type="caution">
    <text evidence="2">The sequence shown here is derived from an EMBL/GenBank/DDBJ whole genome shotgun (WGS) entry which is preliminary data.</text>
</comment>
<feature type="transmembrane region" description="Helical" evidence="1">
    <location>
        <begin position="62"/>
        <end position="83"/>
    </location>
</feature>
<evidence type="ECO:0000313" key="3">
    <source>
        <dbReference type="Proteomes" id="UP000195087"/>
    </source>
</evidence>
<accession>A0A9X6JT34</accession>
<evidence type="ECO:0000313" key="2">
    <source>
        <dbReference type="EMBL" id="OTZ77704.1"/>
    </source>
</evidence>
<keyword evidence="1" id="KW-0472">Membrane</keyword>
<dbReference type="EMBL" id="NFEH01000035">
    <property type="protein sequence ID" value="OTZ77704.1"/>
    <property type="molecule type" value="Genomic_DNA"/>
</dbReference>
<sequence>MSHSDSVYSTRVSFLHRRKLQSPVLSPKSKFLQKLILLHTIHMLSIRSCVAAHLILVFTDYYFSYFQLKLLLFFFSVFQYIFVIQVQYKTR</sequence>
<proteinExistence type="predicted"/>
<evidence type="ECO:0000256" key="1">
    <source>
        <dbReference type="SAM" id="Phobius"/>
    </source>
</evidence>